<evidence type="ECO:0000313" key="1">
    <source>
        <dbReference type="EMBL" id="MBD0382739.1"/>
    </source>
</evidence>
<dbReference type="Proteomes" id="UP000650466">
    <property type="component" value="Unassembled WGS sequence"/>
</dbReference>
<organism evidence="1 2">
    <name type="scientific">Paenibacillus sedimenti</name>
    <dbReference type="NCBI Taxonomy" id="2770274"/>
    <lineage>
        <taxon>Bacteria</taxon>
        <taxon>Bacillati</taxon>
        <taxon>Bacillota</taxon>
        <taxon>Bacilli</taxon>
        <taxon>Bacillales</taxon>
        <taxon>Paenibacillaceae</taxon>
        <taxon>Paenibacillus</taxon>
    </lineage>
</organism>
<evidence type="ECO:0000313" key="2">
    <source>
        <dbReference type="Proteomes" id="UP000650466"/>
    </source>
</evidence>
<gene>
    <name evidence="1" type="ORF">ICC18_21705</name>
</gene>
<name>A0A926KV78_9BACL</name>
<dbReference type="EMBL" id="JACVVD010000008">
    <property type="protein sequence ID" value="MBD0382739.1"/>
    <property type="molecule type" value="Genomic_DNA"/>
</dbReference>
<sequence length="75" mass="8641">MHYTQFKAYYPYIGPFDPCPPIREKFYNTPPQLYMVYQPPGLPQYSPYEALKCGTLWPALFGPYDAKAVEGRVGT</sequence>
<protein>
    <submittedName>
        <fullName evidence="1">Spore coat associated protein CotJA</fullName>
    </submittedName>
</protein>
<reference evidence="1" key="1">
    <citation type="submission" date="2020-09" db="EMBL/GenBank/DDBJ databases">
        <title>Draft Genome Sequence of Paenibacillus sp. WST5.</title>
        <authorList>
            <person name="Bao Z."/>
        </authorList>
    </citation>
    <scope>NUCLEOTIDE SEQUENCE</scope>
    <source>
        <strain evidence="1">WST5</strain>
    </source>
</reference>
<accession>A0A926KV78</accession>
<dbReference type="RefSeq" id="WP_188176523.1">
    <property type="nucleotide sequence ID" value="NZ_JACVVD010000008.1"/>
</dbReference>
<proteinExistence type="predicted"/>
<dbReference type="AlphaFoldDB" id="A0A926KV78"/>
<comment type="caution">
    <text evidence="1">The sequence shown here is derived from an EMBL/GenBank/DDBJ whole genome shotgun (WGS) entry which is preliminary data.</text>
</comment>
<dbReference type="InterPro" id="IPR020256">
    <property type="entry name" value="Spore_coat_CotJA"/>
</dbReference>
<keyword evidence="2" id="KW-1185">Reference proteome</keyword>
<dbReference type="Pfam" id="PF11007">
    <property type="entry name" value="CotJA"/>
    <property type="match status" value="1"/>
</dbReference>